<name>A0ABX3NWY5_9BACT</name>
<dbReference type="NCBIfam" id="TIGR04183">
    <property type="entry name" value="Por_Secre_tail"/>
    <property type="match status" value="1"/>
</dbReference>
<proteinExistence type="predicted"/>
<evidence type="ECO:0000256" key="1">
    <source>
        <dbReference type="SAM" id="SignalP"/>
    </source>
</evidence>
<evidence type="ECO:0000313" key="3">
    <source>
        <dbReference type="EMBL" id="OQP48526.1"/>
    </source>
</evidence>
<keyword evidence="1" id="KW-0732">Signal</keyword>
<dbReference type="InterPro" id="IPR026444">
    <property type="entry name" value="Secre_tail"/>
</dbReference>
<dbReference type="EMBL" id="LWBO01000012">
    <property type="protein sequence ID" value="OQP48526.1"/>
    <property type="molecule type" value="Genomic_DNA"/>
</dbReference>
<feature type="chain" id="PRO_5046247152" description="Secretion system C-terminal sorting domain-containing protein" evidence="1">
    <location>
        <begin position="29"/>
        <end position="530"/>
    </location>
</feature>
<dbReference type="Proteomes" id="UP000192277">
    <property type="component" value="Unassembled WGS sequence"/>
</dbReference>
<dbReference type="PANTHER" id="PTHR43737">
    <property type="entry name" value="BLL7424 PROTEIN"/>
    <property type="match status" value="1"/>
</dbReference>
<accession>A0ABX3NWY5</accession>
<dbReference type="InterPro" id="IPR010869">
    <property type="entry name" value="DUF1501"/>
</dbReference>
<organism evidence="3 4">
    <name type="scientific">Niastella koreensis</name>
    <dbReference type="NCBI Taxonomy" id="354356"/>
    <lineage>
        <taxon>Bacteria</taxon>
        <taxon>Pseudomonadati</taxon>
        <taxon>Bacteroidota</taxon>
        <taxon>Chitinophagia</taxon>
        <taxon>Chitinophagales</taxon>
        <taxon>Chitinophagaceae</taxon>
        <taxon>Niastella</taxon>
    </lineage>
</organism>
<evidence type="ECO:0000259" key="2">
    <source>
        <dbReference type="Pfam" id="PF18962"/>
    </source>
</evidence>
<dbReference type="PANTHER" id="PTHR43737:SF1">
    <property type="entry name" value="DUF1501 DOMAIN-CONTAINING PROTEIN"/>
    <property type="match status" value="1"/>
</dbReference>
<protein>
    <recommendedName>
        <fullName evidence="2">Secretion system C-terminal sorting domain-containing protein</fullName>
    </recommendedName>
</protein>
<feature type="signal peptide" evidence="1">
    <location>
        <begin position="1"/>
        <end position="28"/>
    </location>
</feature>
<comment type="caution">
    <text evidence="3">The sequence shown here is derived from an EMBL/GenBank/DDBJ whole genome shotgun (WGS) entry which is preliminary data.</text>
</comment>
<dbReference type="Pfam" id="PF07394">
    <property type="entry name" value="DUF1501"/>
    <property type="match status" value="1"/>
</dbReference>
<reference evidence="3 4" key="1">
    <citation type="submission" date="2016-04" db="EMBL/GenBank/DDBJ databases">
        <authorList>
            <person name="Chen L."/>
            <person name="Zhuang W."/>
            <person name="Wang G."/>
        </authorList>
    </citation>
    <scope>NUCLEOTIDE SEQUENCE [LARGE SCALE GENOMIC DNA]</scope>
    <source>
        <strain evidence="4">GR20</strain>
    </source>
</reference>
<dbReference type="Pfam" id="PF18962">
    <property type="entry name" value="Por_Secre_tail"/>
    <property type="match status" value="1"/>
</dbReference>
<keyword evidence="4" id="KW-1185">Reference proteome</keyword>
<gene>
    <name evidence="3" type="ORF">A4D02_07380</name>
</gene>
<feature type="domain" description="Secretion system C-terminal sorting" evidence="2">
    <location>
        <begin position="453"/>
        <end position="522"/>
    </location>
</feature>
<sequence>MKRRSFLKNALPASITLPAVLNGFSVQAFTNANPLVQALMGNTTETDKVLVIIQLVGGNDGLNMVIPIENYANYYGARKNIAIAQNKVLPLNGTSKTGLHPGMTGLQTLYNEGKLSIIQSVGYPSPNFSHFRATDIWMSAPPDADTVVYSGWAGRYLNLEFPNFPNGYPTAQMPDPLAIQIGSVQTLELQGPTFPMGMNITDPTSFYDFLDNVGDPPPNTPWGKELEYIRMIMGQTEVYSNVIRAAAAKVTSQGSYPSNNRLAQQLRIVARLIKGGLKTRIYKVTADGFFDTHASQVEAADTTTGNHAQLMARLSDGIKSFMDDLKGLGIDDRVLGFTYSEFGRRINSNSSLGTDHGAAAPVFVFGKHVRGGIIGTNPTISADAKQNDNVPYQYDFRSIYASILQQWFCVKDADLQTILFKNYQNIPLAINEACGITGITDLRNDGEQLIINYPNPFVETTKITFTTKGGHTLVQVMDTMGRVIKTLTDKDYTSGTYTVTFDGYGLANGVYYARFQNGVAQQVRPMLKTR</sequence>
<dbReference type="RefSeq" id="WP_014221727.1">
    <property type="nucleotide sequence ID" value="NZ_LWBO01000012.1"/>
</dbReference>
<evidence type="ECO:0000313" key="4">
    <source>
        <dbReference type="Proteomes" id="UP000192277"/>
    </source>
</evidence>